<evidence type="ECO:0000313" key="12">
    <source>
        <dbReference type="Proteomes" id="UP001591681"/>
    </source>
</evidence>
<evidence type="ECO:0000256" key="6">
    <source>
        <dbReference type="ARBA" id="ARBA00023212"/>
    </source>
</evidence>
<dbReference type="Pfam" id="PF04712">
    <property type="entry name" value="Radial_spoke"/>
    <property type="match status" value="1"/>
</dbReference>
<comment type="similarity">
    <text evidence="9">Belongs to the flagellar radial spoke RSP9 family.</text>
</comment>
<keyword evidence="4" id="KW-0282">Flagellum</keyword>
<evidence type="ECO:0000256" key="8">
    <source>
        <dbReference type="ARBA" id="ARBA00037822"/>
    </source>
</evidence>
<comment type="subcellular location">
    <subcellularLocation>
        <location evidence="8">Cell projection</location>
        <location evidence="8">Kinocilium</location>
    </subcellularLocation>
    <subcellularLocation>
        <location evidence="1">Cytoplasm</location>
        <location evidence="1">Cytoskeleton</location>
        <location evidence="1">Flagellum axoneme</location>
    </subcellularLocation>
</comment>
<proteinExistence type="inferred from homology"/>
<reference evidence="11 12" key="1">
    <citation type="submission" date="2024-09" db="EMBL/GenBank/DDBJ databases">
        <title>A chromosome-level genome assembly of Gray's grenadier anchovy, Coilia grayii.</title>
        <authorList>
            <person name="Fu Z."/>
        </authorList>
    </citation>
    <scope>NUCLEOTIDE SEQUENCE [LARGE SCALE GENOMIC DNA]</scope>
    <source>
        <strain evidence="11">G4</strain>
        <tissue evidence="11">Muscle</tissue>
    </source>
</reference>
<dbReference type="GO" id="GO:0005930">
    <property type="term" value="C:axoneme"/>
    <property type="evidence" value="ECO:0007669"/>
    <property type="project" value="UniProtKB-ARBA"/>
</dbReference>
<evidence type="ECO:0000256" key="3">
    <source>
        <dbReference type="ARBA" id="ARBA00022794"/>
    </source>
</evidence>
<evidence type="ECO:0000256" key="4">
    <source>
        <dbReference type="ARBA" id="ARBA00022846"/>
    </source>
</evidence>
<keyword evidence="5" id="KW-0969">Cilium</keyword>
<evidence type="ECO:0000256" key="2">
    <source>
        <dbReference type="ARBA" id="ARBA00022490"/>
    </source>
</evidence>
<evidence type="ECO:0000256" key="10">
    <source>
        <dbReference type="ARBA" id="ARBA00041080"/>
    </source>
</evidence>
<sequence length="277" mass="31236">MDSTSLYCSLDLVSGAGLTLSSEQRTALQTSLIILQKNYKFNRVLFWGKILGIKADYFIAEGVTNDEMKDKKALYSFDCMEWHLLPPPTDEMFAEVNAAASGRFMGDPSHEYEFSTVRRHGEGDEAVEEDVVVRVSEEKRLATTVFTIDQEVSVVPRGAYIKSPHGIVQKNRSFEGLSFSEAGKLNNYLHFREPKQPRKLSVLEMAESDPCRDFLDPLSEDIPKGSWSIQFERGSSVCVLRSLLWLGLSFYHIPATPQHGYAYMGTGLKNLDLPFML</sequence>
<keyword evidence="3" id="KW-0970">Cilium biogenesis/degradation</keyword>
<comment type="caution">
    <text evidence="11">The sequence shown here is derived from an EMBL/GenBank/DDBJ whole genome shotgun (WGS) entry which is preliminary data.</text>
</comment>
<accession>A0ABD1J4N1</accession>
<evidence type="ECO:0000256" key="1">
    <source>
        <dbReference type="ARBA" id="ARBA00004611"/>
    </source>
</evidence>
<evidence type="ECO:0000313" key="11">
    <source>
        <dbReference type="EMBL" id="KAL2082112.1"/>
    </source>
</evidence>
<dbReference type="PANTHER" id="PTHR22069:SF0">
    <property type="entry name" value="RADIAL SPOKE HEAD PROTEIN 9 HOMOLOG"/>
    <property type="match status" value="1"/>
</dbReference>
<dbReference type="PANTHER" id="PTHR22069">
    <property type="entry name" value="MITOCHONDRIAL RIBOSOMAL PROTEIN S18"/>
    <property type="match status" value="1"/>
</dbReference>
<dbReference type="AlphaFoldDB" id="A0ABD1J4N1"/>
<keyword evidence="2" id="KW-0963">Cytoplasm</keyword>
<evidence type="ECO:0000256" key="9">
    <source>
        <dbReference type="ARBA" id="ARBA00038319"/>
    </source>
</evidence>
<gene>
    <name evidence="11" type="ORF">ACEWY4_021930</name>
</gene>
<dbReference type="EMBL" id="JBHFQA010000019">
    <property type="protein sequence ID" value="KAL2082112.1"/>
    <property type="molecule type" value="Genomic_DNA"/>
</dbReference>
<dbReference type="InterPro" id="IPR055316">
    <property type="entry name" value="RSP9"/>
</dbReference>
<keyword evidence="6" id="KW-0206">Cytoskeleton</keyword>
<dbReference type="GO" id="GO:0030030">
    <property type="term" value="P:cell projection organization"/>
    <property type="evidence" value="ECO:0007669"/>
    <property type="project" value="UniProtKB-KW"/>
</dbReference>
<keyword evidence="7" id="KW-0966">Cell projection</keyword>
<organism evidence="11 12">
    <name type="scientific">Coilia grayii</name>
    <name type="common">Gray's grenadier anchovy</name>
    <dbReference type="NCBI Taxonomy" id="363190"/>
    <lineage>
        <taxon>Eukaryota</taxon>
        <taxon>Metazoa</taxon>
        <taxon>Chordata</taxon>
        <taxon>Craniata</taxon>
        <taxon>Vertebrata</taxon>
        <taxon>Euteleostomi</taxon>
        <taxon>Actinopterygii</taxon>
        <taxon>Neopterygii</taxon>
        <taxon>Teleostei</taxon>
        <taxon>Clupei</taxon>
        <taxon>Clupeiformes</taxon>
        <taxon>Clupeoidei</taxon>
        <taxon>Engraulidae</taxon>
        <taxon>Coilinae</taxon>
        <taxon>Coilia</taxon>
    </lineage>
</organism>
<keyword evidence="12" id="KW-1185">Reference proteome</keyword>
<protein>
    <recommendedName>
        <fullName evidence="10">Radial spoke head protein 9 homolog</fullName>
    </recommendedName>
</protein>
<evidence type="ECO:0000256" key="5">
    <source>
        <dbReference type="ARBA" id="ARBA00023069"/>
    </source>
</evidence>
<dbReference type="GO" id="GO:0060091">
    <property type="term" value="C:kinocilium"/>
    <property type="evidence" value="ECO:0007669"/>
    <property type="project" value="UniProtKB-SubCell"/>
</dbReference>
<dbReference type="InterPro" id="IPR006802">
    <property type="entry name" value="Radial_spoke"/>
</dbReference>
<name>A0ABD1J4N1_9TELE</name>
<dbReference type="Proteomes" id="UP001591681">
    <property type="component" value="Unassembled WGS sequence"/>
</dbReference>
<evidence type="ECO:0000256" key="7">
    <source>
        <dbReference type="ARBA" id="ARBA00023273"/>
    </source>
</evidence>